<sequence>MEDQVTVAWRLLSIWSPGYRGRLRSHGADIHLKRLLKIASSTFLWLNIVPAPKSARDRDGSLLTKAAGEKGLSRDVGEWLSIPR</sequence>
<keyword evidence="1" id="KW-0614">Plasmid</keyword>
<evidence type="ECO:0000313" key="2">
    <source>
        <dbReference type="Proteomes" id="UP000293652"/>
    </source>
</evidence>
<geneLocation type="plasmid" evidence="1">
    <name>pSM145A_Rh05</name>
</geneLocation>
<accession>A0A4Q8XTA6</accession>
<proteinExistence type="predicted"/>
<evidence type="ECO:0000313" key="1">
    <source>
        <dbReference type="EMBL" id="TAX66275.1"/>
    </source>
</evidence>
<reference evidence="1 2" key="1">
    <citation type="submission" date="2019-02" db="EMBL/GenBank/DDBJ databases">
        <title>The genomic architecture of introgression among sibling species of bacteria.</title>
        <authorList>
            <person name="Cavassim M.I.A."/>
            <person name="Moeskjaer S."/>
            <person name="Moslemi C."/>
            <person name="Fields B."/>
            <person name="Bachmann A."/>
            <person name="Vilhjalmsson B."/>
            <person name="Schierup M.H."/>
            <person name="Young J.P.W."/>
            <person name="Andersen S.U."/>
        </authorList>
    </citation>
    <scope>NUCLEOTIDE SEQUENCE [LARGE SCALE GENOMIC DNA]</scope>
    <source>
        <strain evidence="1 2">SM145A</strain>
        <plasmid evidence="1">pSM145A_Rh05</plasmid>
    </source>
</reference>
<dbReference type="Proteomes" id="UP000293652">
    <property type="component" value="Unassembled WGS sequence"/>
</dbReference>
<dbReference type="EMBL" id="SIPC01000005">
    <property type="protein sequence ID" value="TAX66275.1"/>
    <property type="molecule type" value="Genomic_DNA"/>
</dbReference>
<gene>
    <name evidence="1" type="ORF">ELI03_32635</name>
</gene>
<comment type="caution">
    <text evidence="1">The sequence shown here is derived from an EMBL/GenBank/DDBJ whole genome shotgun (WGS) entry which is preliminary data.</text>
</comment>
<organism evidence="1 2">
    <name type="scientific">Rhizobium leguminosarum</name>
    <dbReference type="NCBI Taxonomy" id="384"/>
    <lineage>
        <taxon>Bacteria</taxon>
        <taxon>Pseudomonadati</taxon>
        <taxon>Pseudomonadota</taxon>
        <taxon>Alphaproteobacteria</taxon>
        <taxon>Hyphomicrobiales</taxon>
        <taxon>Rhizobiaceae</taxon>
        <taxon>Rhizobium/Agrobacterium group</taxon>
        <taxon>Rhizobium</taxon>
    </lineage>
</organism>
<dbReference type="AlphaFoldDB" id="A0A4Q8XTA6"/>
<protein>
    <submittedName>
        <fullName evidence="1">Uncharacterized protein</fullName>
    </submittedName>
</protein>
<name>A0A4Q8XTA6_RHILE</name>